<keyword evidence="1" id="KW-0732">Signal</keyword>
<dbReference type="NCBIfam" id="TIGR01409">
    <property type="entry name" value="TAT_signal_seq"/>
    <property type="match status" value="1"/>
</dbReference>
<feature type="signal peptide" evidence="1">
    <location>
        <begin position="1"/>
        <end position="23"/>
    </location>
</feature>
<dbReference type="OrthoDB" id="9779198at2"/>
<accession>A0A366HTX7</accession>
<dbReference type="InterPro" id="IPR006311">
    <property type="entry name" value="TAT_signal"/>
</dbReference>
<dbReference type="AlphaFoldDB" id="A0A366HTX7"/>
<gene>
    <name evidence="3" type="ORF">DES53_101531</name>
</gene>
<dbReference type="EMBL" id="QNRR01000001">
    <property type="protein sequence ID" value="RBP47732.1"/>
    <property type="molecule type" value="Genomic_DNA"/>
</dbReference>
<proteinExistence type="predicted"/>
<reference evidence="3 4" key="1">
    <citation type="submission" date="2018-06" db="EMBL/GenBank/DDBJ databases">
        <title>Genomic Encyclopedia of Type Strains, Phase IV (KMG-IV): sequencing the most valuable type-strain genomes for metagenomic binning, comparative biology and taxonomic classification.</title>
        <authorList>
            <person name="Goeker M."/>
        </authorList>
    </citation>
    <scope>NUCLEOTIDE SEQUENCE [LARGE SCALE GENOMIC DNA]</scope>
    <source>
        <strain evidence="3 4">DSM 25532</strain>
    </source>
</reference>
<feature type="chain" id="PRO_5016769860" description="Amidohydrolase-related domain-containing protein" evidence="1">
    <location>
        <begin position="24"/>
        <end position="284"/>
    </location>
</feature>
<evidence type="ECO:0000313" key="3">
    <source>
        <dbReference type="EMBL" id="RBP47732.1"/>
    </source>
</evidence>
<dbReference type="RefSeq" id="WP_113956648.1">
    <property type="nucleotide sequence ID" value="NZ_QNRR01000001.1"/>
</dbReference>
<name>A0A366HTX7_9BACT</name>
<keyword evidence="4" id="KW-1185">Reference proteome</keyword>
<comment type="caution">
    <text evidence="3">The sequence shown here is derived from an EMBL/GenBank/DDBJ whole genome shotgun (WGS) entry which is preliminary data.</text>
</comment>
<evidence type="ECO:0000259" key="2">
    <source>
        <dbReference type="Pfam" id="PF04909"/>
    </source>
</evidence>
<dbReference type="InterPro" id="IPR032466">
    <property type="entry name" value="Metal_Hydrolase"/>
</dbReference>
<dbReference type="Gene3D" id="3.20.20.140">
    <property type="entry name" value="Metal-dependent hydrolases"/>
    <property type="match status" value="1"/>
</dbReference>
<dbReference type="SUPFAM" id="SSF51556">
    <property type="entry name" value="Metallo-dependent hydrolases"/>
    <property type="match status" value="1"/>
</dbReference>
<dbReference type="PROSITE" id="PS51318">
    <property type="entry name" value="TAT"/>
    <property type="match status" value="1"/>
</dbReference>
<dbReference type="GO" id="GO:0016787">
    <property type="term" value="F:hydrolase activity"/>
    <property type="evidence" value="ECO:0007669"/>
    <property type="project" value="InterPro"/>
</dbReference>
<evidence type="ECO:0000313" key="4">
    <source>
        <dbReference type="Proteomes" id="UP000253426"/>
    </source>
</evidence>
<feature type="domain" description="Amidohydrolase-related" evidence="2">
    <location>
        <begin position="73"/>
        <end position="281"/>
    </location>
</feature>
<dbReference type="InterPro" id="IPR006680">
    <property type="entry name" value="Amidohydro-rel"/>
</dbReference>
<sequence>MSTLNRRTFLQRSAALAASAAVAQVNGFEPKLEIIDCNVSVGPWPFRHVPGDDAASLAAHLKKRGVTQAWAGSFEGILHRDIAAANRNLHAACAKIEGGLLLPAGTLNPSLPGWKDDLGRCAEIHGMRVLRLYPNYHGYALDDARFLELLGLVTARKMVLQITAQLEDERTQHPLVQAKPVNLKPLSAALKKVPEAQVMVLNANRAMSMTALQGCPVTLDFAMLEGVGGIENLLQDWPLNRLVFGSHAPLFYWESAKLKLQESNLSPGQLAAITHDNATRCLQG</sequence>
<dbReference type="Proteomes" id="UP000253426">
    <property type="component" value="Unassembled WGS sequence"/>
</dbReference>
<organism evidence="3 4">
    <name type="scientific">Roseimicrobium gellanilyticum</name>
    <dbReference type="NCBI Taxonomy" id="748857"/>
    <lineage>
        <taxon>Bacteria</taxon>
        <taxon>Pseudomonadati</taxon>
        <taxon>Verrucomicrobiota</taxon>
        <taxon>Verrucomicrobiia</taxon>
        <taxon>Verrucomicrobiales</taxon>
        <taxon>Verrucomicrobiaceae</taxon>
        <taxon>Roseimicrobium</taxon>
    </lineage>
</organism>
<evidence type="ECO:0000256" key="1">
    <source>
        <dbReference type="SAM" id="SignalP"/>
    </source>
</evidence>
<dbReference type="Pfam" id="PF04909">
    <property type="entry name" value="Amidohydro_2"/>
    <property type="match status" value="1"/>
</dbReference>
<protein>
    <recommendedName>
        <fullName evidence="2">Amidohydrolase-related domain-containing protein</fullName>
    </recommendedName>
</protein>
<dbReference type="InterPro" id="IPR019546">
    <property type="entry name" value="TAT_signal_bac_arc"/>
</dbReference>